<gene>
    <name evidence="3" type="ORF">DM02DRAFT_678357</name>
</gene>
<sequence>MVKVTLHWIPGHAGIEGNEEADKLAKAATRKESEEPPPRDGVPWYLVRLAMEKADIAGGFSSHKAAETGMFTRKIDAAFHLGKSADLYRQLSSAEAAILTQLRTGKRTHFLFACRRWRRQRAQLRQQHGHRFGELSYALRGYSSKQEGGQNIDGPMERWKPDIAVVKATIEFAKDTGSLQPHEQDAADREEAEAEERSQLQAPSPIE</sequence>
<dbReference type="Proteomes" id="UP000244855">
    <property type="component" value="Unassembled WGS sequence"/>
</dbReference>
<dbReference type="OrthoDB" id="3754258at2759"/>
<dbReference type="SUPFAM" id="SSF53098">
    <property type="entry name" value="Ribonuclease H-like"/>
    <property type="match status" value="1"/>
</dbReference>
<dbReference type="AlphaFoldDB" id="A0A2V1CYT6"/>
<dbReference type="STRING" id="97972.A0A2V1CYT6"/>
<evidence type="ECO:0000313" key="3">
    <source>
        <dbReference type="EMBL" id="PVH90888.1"/>
    </source>
</evidence>
<accession>A0A2V1CYT6</accession>
<evidence type="ECO:0000313" key="4">
    <source>
        <dbReference type="Proteomes" id="UP000244855"/>
    </source>
</evidence>
<proteinExistence type="predicted"/>
<dbReference type="InterPro" id="IPR012337">
    <property type="entry name" value="RNaseH-like_sf"/>
</dbReference>
<dbReference type="GO" id="GO:0003676">
    <property type="term" value="F:nucleic acid binding"/>
    <property type="evidence" value="ECO:0007669"/>
    <property type="project" value="InterPro"/>
</dbReference>
<dbReference type="Gene3D" id="3.30.420.10">
    <property type="entry name" value="Ribonuclease H-like superfamily/Ribonuclease H"/>
    <property type="match status" value="1"/>
</dbReference>
<keyword evidence="4" id="KW-1185">Reference proteome</keyword>
<dbReference type="Pfam" id="PF00075">
    <property type="entry name" value="RNase_H"/>
    <property type="match status" value="1"/>
</dbReference>
<feature type="domain" description="RNase H type-1" evidence="2">
    <location>
        <begin position="1"/>
        <end position="30"/>
    </location>
</feature>
<name>A0A2V1CYT6_9PLEO</name>
<evidence type="ECO:0000256" key="1">
    <source>
        <dbReference type="SAM" id="MobiDB-lite"/>
    </source>
</evidence>
<organism evidence="3 4">
    <name type="scientific">Periconia macrospinosa</name>
    <dbReference type="NCBI Taxonomy" id="97972"/>
    <lineage>
        <taxon>Eukaryota</taxon>
        <taxon>Fungi</taxon>
        <taxon>Dikarya</taxon>
        <taxon>Ascomycota</taxon>
        <taxon>Pezizomycotina</taxon>
        <taxon>Dothideomycetes</taxon>
        <taxon>Pleosporomycetidae</taxon>
        <taxon>Pleosporales</taxon>
        <taxon>Massarineae</taxon>
        <taxon>Periconiaceae</taxon>
        <taxon>Periconia</taxon>
    </lineage>
</organism>
<dbReference type="InterPro" id="IPR002156">
    <property type="entry name" value="RNaseH_domain"/>
</dbReference>
<reference evidence="3 4" key="1">
    <citation type="journal article" date="2018" name="Sci. Rep.">
        <title>Comparative genomics provides insights into the lifestyle and reveals functional heterogeneity of dark septate endophytic fungi.</title>
        <authorList>
            <person name="Knapp D.G."/>
            <person name="Nemeth J.B."/>
            <person name="Barry K."/>
            <person name="Hainaut M."/>
            <person name="Henrissat B."/>
            <person name="Johnson J."/>
            <person name="Kuo A."/>
            <person name="Lim J.H.P."/>
            <person name="Lipzen A."/>
            <person name="Nolan M."/>
            <person name="Ohm R.A."/>
            <person name="Tamas L."/>
            <person name="Grigoriev I.V."/>
            <person name="Spatafora J.W."/>
            <person name="Nagy L.G."/>
            <person name="Kovacs G.M."/>
        </authorList>
    </citation>
    <scope>NUCLEOTIDE SEQUENCE [LARGE SCALE GENOMIC DNA]</scope>
    <source>
        <strain evidence="3 4">DSE2036</strain>
    </source>
</reference>
<feature type="region of interest" description="Disordered" evidence="1">
    <location>
        <begin position="19"/>
        <end position="39"/>
    </location>
</feature>
<feature type="compositionally biased region" description="Basic and acidic residues" evidence="1">
    <location>
        <begin position="20"/>
        <end position="38"/>
    </location>
</feature>
<feature type="region of interest" description="Disordered" evidence="1">
    <location>
        <begin position="174"/>
        <end position="207"/>
    </location>
</feature>
<protein>
    <recommendedName>
        <fullName evidence="2">RNase H type-1 domain-containing protein</fullName>
    </recommendedName>
</protein>
<dbReference type="InterPro" id="IPR036397">
    <property type="entry name" value="RNaseH_sf"/>
</dbReference>
<dbReference type="EMBL" id="KZ806054">
    <property type="protein sequence ID" value="PVH90888.1"/>
    <property type="molecule type" value="Genomic_DNA"/>
</dbReference>
<dbReference type="PROSITE" id="PS50879">
    <property type="entry name" value="RNASE_H_1"/>
    <property type="match status" value="1"/>
</dbReference>
<evidence type="ECO:0000259" key="2">
    <source>
        <dbReference type="PROSITE" id="PS50879"/>
    </source>
</evidence>
<dbReference type="GO" id="GO:0004523">
    <property type="term" value="F:RNA-DNA hybrid ribonuclease activity"/>
    <property type="evidence" value="ECO:0007669"/>
    <property type="project" value="InterPro"/>
</dbReference>